<keyword evidence="2" id="KW-0969">Cilium</keyword>
<evidence type="ECO:0000313" key="3">
    <source>
        <dbReference type="Proteomes" id="UP000287247"/>
    </source>
</evidence>
<dbReference type="RefSeq" id="WP_227873470.1">
    <property type="nucleotide sequence ID" value="NZ_BDQK01000008.1"/>
</dbReference>
<comment type="caution">
    <text evidence="2">The sequence shown here is derived from an EMBL/GenBank/DDBJ whole genome shotgun (WGS) entry which is preliminary data.</text>
</comment>
<dbReference type="EMBL" id="BDQK01000008">
    <property type="protein sequence ID" value="GBF80421.1"/>
    <property type="molecule type" value="Genomic_DNA"/>
</dbReference>
<proteinExistence type="predicted"/>
<feature type="region of interest" description="Disordered" evidence="1">
    <location>
        <begin position="1"/>
        <end position="39"/>
    </location>
</feature>
<gene>
    <name evidence="2" type="ORF">AsFPU1_1822</name>
</gene>
<evidence type="ECO:0000256" key="1">
    <source>
        <dbReference type="SAM" id="MobiDB-lite"/>
    </source>
</evidence>
<name>A0A401IGS2_APHSA</name>
<evidence type="ECO:0000313" key="2">
    <source>
        <dbReference type="EMBL" id="GBF80421.1"/>
    </source>
</evidence>
<keyword evidence="2" id="KW-0966">Cell projection</keyword>
<sequence length="73" mass="8177">MAKQMKTFNDQQQASDKIENFLDSLEHSETADDISPTLIESSESAYQDYQKGLDSGILLEEFKDQINCSSGVI</sequence>
<feature type="compositionally biased region" description="Basic and acidic residues" evidence="1">
    <location>
        <begin position="16"/>
        <end position="30"/>
    </location>
</feature>
<dbReference type="Proteomes" id="UP000287247">
    <property type="component" value="Unassembled WGS sequence"/>
</dbReference>
<reference evidence="3" key="1">
    <citation type="submission" date="2017-05" db="EMBL/GenBank/DDBJ databases">
        <title>Physiological properties and genetic analysis related to exopolysaccharide production of fresh-water unicellular cyanobacterium Aphanothece sacrum, Suizenji Nori, that has been cultured as a food source in Japan.</title>
        <authorList>
            <person name="Kanesaki Y."/>
            <person name="Yoshikawa S."/>
            <person name="Ohki K."/>
        </authorList>
    </citation>
    <scope>NUCLEOTIDE SEQUENCE [LARGE SCALE GENOMIC DNA]</scope>
    <source>
        <strain evidence="3">FPU1</strain>
    </source>
</reference>
<keyword evidence="2" id="KW-0282">Flagellum</keyword>
<feature type="compositionally biased region" description="Polar residues" evidence="1">
    <location>
        <begin position="1"/>
        <end position="15"/>
    </location>
</feature>
<keyword evidence="3" id="KW-1185">Reference proteome</keyword>
<dbReference type="AlphaFoldDB" id="A0A401IGS2"/>
<organism evidence="2 3">
    <name type="scientific">Aphanothece sacrum FPU1</name>
    <dbReference type="NCBI Taxonomy" id="1920663"/>
    <lineage>
        <taxon>Bacteria</taxon>
        <taxon>Bacillati</taxon>
        <taxon>Cyanobacteriota</taxon>
        <taxon>Cyanophyceae</taxon>
        <taxon>Oscillatoriophycideae</taxon>
        <taxon>Chroococcales</taxon>
        <taxon>Aphanothecaceae</taxon>
        <taxon>Aphanothece</taxon>
    </lineage>
</organism>
<protein>
    <submittedName>
        <fullName evidence="2">Flagellar hook protein FlgK</fullName>
    </submittedName>
</protein>
<accession>A0A401IGS2</accession>